<dbReference type="Proteomes" id="UP000281553">
    <property type="component" value="Unassembled WGS sequence"/>
</dbReference>
<protein>
    <submittedName>
        <fullName evidence="1">Uncharacterized protein</fullName>
    </submittedName>
</protein>
<reference evidence="1 2" key="1">
    <citation type="submission" date="2018-11" db="EMBL/GenBank/DDBJ databases">
        <authorList>
            <consortium name="Pathogen Informatics"/>
        </authorList>
    </citation>
    <scope>NUCLEOTIDE SEQUENCE [LARGE SCALE GENOMIC DNA]</scope>
</reference>
<dbReference type="OrthoDB" id="10252227at2759"/>
<dbReference type="SUPFAM" id="SSF52540">
    <property type="entry name" value="P-loop containing nucleoside triphosphate hydrolases"/>
    <property type="match status" value="1"/>
</dbReference>
<evidence type="ECO:0000313" key="1">
    <source>
        <dbReference type="EMBL" id="VDN43808.1"/>
    </source>
</evidence>
<dbReference type="Gene3D" id="3.40.50.300">
    <property type="entry name" value="P-loop containing nucleotide triphosphate hydrolases"/>
    <property type="match status" value="1"/>
</dbReference>
<dbReference type="GO" id="GO:0003677">
    <property type="term" value="F:DNA binding"/>
    <property type="evidence" value="ECO:0007669"/>
    <property type="project" value="InterPro"/>
</dbReference>
<dbReference type="InterPro" id="IPR027417">
    <property type="entry name" value="P-loop_NTPase"/>
</dbReference>
<organism evidence="1 2">
    <name type="scientific">Dibothriocephalus latus</name>
    <name type="common">Fish tapeworm</name>
    <name type="synonym">Diphyllobothrium latum</name>
    <dbReference type="NCBI Taxonomy" id="60516"/>
    <lineage>
        <taxon>Eukaryota</taxon>
        <taxon>Metazoa</taxon>
        <taxon>Spiralia</taxon>
        <taxon>Lophotrochozoa</taxon>
        <taxon>Platyhelminthes</taxon>
        <taxon>Cestoda</taxon>
        <taxon>Eucestoda</taxon>
        <taxon>Diphyllobothriidea</taxon>
        <taxon>Diphyllobothriidae</taxon>
        <taxon>Dibothriocephalus</taxon>
    </lineage>
</organism>
<proteinExistence type="predicted"/>
<dbReference type="InterPro" id="IPR044972">
    <property type="entry name" value="Mot1"/>
</dbReference>
<name>A0A3P7P4R9_DIBLA</name>
<dbReference type="GO" id="GO:0016887">
    <property type="term" value="F:ATP hydrolysis activity"/>
    <property type="evidence" value="ECO:0007669"/>
    <property type="project" value="InterPro"/>
</dbReference>
<sequence length="161" mass="17862">MKYLLSVCNHPCLVLRANHPLLAWAEERLQSEWAVDSLEAVALSGNQLLLDCGFGGLQRLSTFDSSNASAPLNLQEDLMSQHRALIFFQTKSMLKLVATMLSSEFPTVTYVKLDGTVPISERHGTVTRYVSRRFSLLCTPKARYLAYVPIISAQRGGGSWA</sequence>
<dbReference type="PANTHER" id="PTHR36498:SF1">
    <property type="entry name" value="TATA-BINDING PROTEIN-ASSOCIATED FACTOR 172"/>
    <property type="match status" value="1"/>
</dbReference>
<gene>
    <name evidence="1" type="ORF">DILT_LOCUS19190</name>
</gene>
<dbReference type="AlphaFoldDB" id="A0A3P7P4R9"/>
<evidence type="ECO:0000313" key="2">
    <source>
        <dbReference type="Proteomes" id="UP000281553"/>
    </source>
</evidence>
<dbReference type="GO" id="GO:0017025">
    <property type="term" value="F:TBP-class protein binding"/>
    <property type="evidence" value="ECO:0007669"/>
    <property type="project" value="InterPro"/>
</dbReference>
<dbReference type="PANTHER" id="PTHR36498">
    <property type="entry name" value="TATA-BINDING PROTEIN-ASSOCIATED FACTOR 172"/>
    <property type="match status" value="1"/>
</dbReference>
<accession>A0A3P7P4R9</accession>
<dbReference type="EMBL" id="UYRU01109207">
    <property type="protein sequence ID" value="VDN43808.1"/>
    <property type="molecule type" value="Genomic_DNA"/>
</dbReference>
<keyword evidence="2" id="KW-1185">Reference proteome</keyword>